<dbReference type="AlphaFoldDB" id="X6N215"/>
<keyword evidence="2" id="KW-0547">Nucleotide-binding</keyword>
<feature type="compositionally biased region" description="Acidic residues" evidence="1">
    <location>
        <begin position="1"/>
        <end position="17"/>
    </location>
</feature>
<feature type="compositionally biased region" description="Low complexity" evidence="1">
    <location>
        <begin position="111"/>
        <end position="137"/>
    </location>
</feature>
<gene>
    <name evidence="2" type="ORF">RFI_17087</name>
</gene>
<evidence type="ECO:0000313" key="2">
    <source>
        <dbReference type="EMBL" id="ETO20131.1"/>
    </source>
</evidence>
<keyword evidence="2" id="KW-0067">ATP-binding</keyword>
<sequence length="294" mass="33242">EEEEEEEEEKDGDDDKEDGNGGDTGKDNENQDKGNSKNKSSSKKKEKDNQNKKTSKSKPKSPTSQRNNNNSNKTAKRDKTPPKQKASASPSPSPSKPSKKSMHADEGPATGKNNSEKGSSNKSLQKAASQPSSNSNPVPQEYVFSLLFVYTYNMYSIFSDLFDVSKKKKILKGVKNVNSVKDIIKLPEHYQPSTYPNLLGPGKWYHFEESTTNWCPVHDGLQKYFDDSYVQATNSKNNKSKEFTFRDVSYCLIFELREQTPFGRQQVVSNSSRFRMIIRKEPEQGKINNINVTE</sequence>
<keyword evidence="2" id="KW-0347">Helicase</keyword>
<proteinExistence type="predicted"/>
<name>X6N215_RETFI</name>
<protein>
    <submittedName>
        <fullName evidence="2">DEAD/DEAH box helicase domain-containing protein</fullName>
    </submittedName>
</protein>
<feature type="non-terminal residue" evidence="2">
    <location>
        <position position="1"/>
    </location>
</feature>
<keyword evidence="2" id="KW-0378">Hydrolase</keyword>
<evidence type="ECO:0000313" key="3">
    <source>
        <dbReference type="Proteomes" id="UP000023152"/>
    </source>
</evidence>
<reference evidence="2 3" key="1">
    <citation type="journal article" date="2013" name="Curr. Biol.">
        <title>The Genome of the Foraminiferan Reticulomyxa filosa.</title>
        <authorList>
            <person name="Glockner G."/>
            <person name="Hulsmann N."/>
            <person name="Schleicher M."/>
            <person name="Noegel A.A."/>
            <person name="Eichinger L."/>
            <person name="Gallinger C."/>
            <person name="Pawlowski J."/>
            <person name="Sierra R."/>
            <person name="Euteneuer U."/>
            <person name="Pillet L."/>
            <person name="Moustafa A."/>
            <person name="Platzer M."/>
            <person name="Groth M."/>
            <person name="Szafranski K."/>
            <person name="Schliwa M."/>
        </authorList>
    </citation>
    <scope>NUCLEOTIDE SEQUENCE [LARGE SCALE GENOMIC DNA]</scope>
</reference>
<feature type="region of interest" description="Disordered" evidence="1">
    <location>
        <begin position="1"/>
        <end position="137"/>
    </location>
</feature>
<keyword evidence="3" id="KW-1185">Reference proteome</keyword>
<dbReference type="EMBL" id="ASPP01012900">
    <property type="protein sequence ID" value="ETO20131.1"/>
    <property type="molecule type" value="Genomic_DNA"/>
</dbReference>
<feature type="compositionally biased region" description="Basic and acidic residues" evidence="1">
    <location>
        <begin position="24"/>
        <end position="35"/>
    </location>
</feature>
<dbReference type="GO" id="GO:0004386">
    <property type="term" value="F:helicase activity"/>
    <property type="evidence" value="ECO:0007669"/>
    <property type="project" value="UniProtKB-KW"/>
</dbReference>
<dbReference type="Proteomes" id="UP000023152">
    <property type="component" value="Unassembled WGS sequence"/>
</dbReference>
<comment type="caution">
    <text evidence="2">The sequence shown here is derived from an EMBL/GenBank/DDBJ whole genome shotgun (WGS) entry which is preliminary data.</text>
</comment>
<accession>X6N215</accession>
<evidence type="ECO:0000256" key="1">
    <source>
        <dbReference type="SAM" id="MobiDB-lite"/>
    </source>
</evidence>
<organism evidence="2 3">
    <name type="scientific">Reticulomyxa filosa</name>
    <dbReference type="NCBI Taxonomy" id="46433"/>
    <lineage>
        <taxon>Eukaryota</taxon>
        <taxon>Sar</taxon>
        <taxon>Rhizaria</taxon>
        <taxon>Retaria</taxon>
        <taxon>Foraminifera</taxon>
        <taxon>Monothalamids</taxon>
        <taxon>Reticulomyxidae</taxon>
        <taxon>Reticulomyxa</taxon>
    </lineage>
</organism>